<gene>
    <name evidence="1" type="ORF">ACPOL_4354</name>
</gene>
<protein>
    <submittedName>
        <fullName evidence="1">Uncharacterized protein</fullName>
    </submittedName>
</protein>
<evidence type="ECO:0000313" key="2">
    <source>
        <dbReference type="Proteomes" id="UP000253606"/>
    </source>
</evidence>
<dbReference type="AlphaFoldDB" id="A0A2Z5G3I7"/>
<accession>A0A2Z5G3I7</accession>
<name>A0A2Z5G3I7_9BACT</name>
<dbReference type="KEGG" id="abas:ACPOL_4354"/>
<dbReference type="EMBL" id="CP030840">
    <property type="protein sequence ID" value="AXC13629.1"/>
    <property type="molecule type" value="Genomic_DNA"/>
</dbReference>
<dbReference type="Proteomes" id="UP000253606">
    <property type="component" value="Chromosome"/>
</dbReference>
<reference evidence="1 2" key="1">
    <citation type="journal article" date="2018" name="Front. Microbiol.">
        <title>Hydrolytic Capabilities as a Key to Environmental Success: Chitinolytic and Cellulolytic Acidobacteria From Acidic Sub-arctic Soils and Boreal Peatlands.</title>
        <authorList>
            <person name="Belova S.E."/>
            <person name="Ravin N.V."/>
            <person name="Pankratov T.A."/>
            <person name="Rakitin A.L."/>
            <person name="Ivanova A.A."/>
            <person name="Beletsky A.V."/>
            <person name="Mardanov A.V."/>
            <person name="Sinninghe Damste J.S."/>
            <person name="Dedysh S.N."/>
        </authorList>
    </citation>
    <scope>NUCLEOTIDE SEQUENCE [LARGE SCALE GENOMIC DNA]</scope>
    <source>
        <strain evidence="1 2">SBC82</strain>
    </source>
</reference>
<evidence type="ECO:0000313" key="1">
    <source>
        <dbReference type="EMBL" id="AXC13629.1"/>
    </source>
</evidence>
<keyword evidence="2" id="KW-1185">Reference proteome</keyword>
<organism evidence="1 2">
    <name type="scientific">Acidisarcina polymorpha</name>
    <dbReference type="NCBI Taxonomy" id="2211140"/>
    <lineage>
        <taxon>Bacteria</taxon>
        <taxon>Pseudomonadati</taxon>
        <taxon>Acidobacteriota</taxon>
        <taxon>Terriglobia</taxon>
        <taxon>Terriglobales</taxon>
        <taxon>Acidobacteriaceae</taxon>
        <taxon>Acidisarcina</taxon>
    </lineage>
</organism>
<proteinExistence type="predicted"/>
<sequence>MTGISVNNWTNGTFIKGAPEFVRQACSQLLPWSEVQGFDRQSASIGQTNA</sequence>